<dbReference type="EMBL" id="JQEC01000057">
    <property type="protein sequence ID" value="KGJ88982.1"/>
    <property type="molecule type" value="Genomic_DNA"/>
</dbReference>
<proteinExistence type="predicted"/>
<dbReference type="InterPro" id="IPR008965">
    <property type="entry name" value="CBM2/CBM3_carb-bd_dom_sf"/>
</dbReference>
<feature type="chain" id="PRO_5001956827" description="PEP motif anchor domain protein" evidence="1">
    <location>
        <begin position="19"/>
        <end position="182"/>
    </location>
</feature>
<dbReference type="Gene3D" id="2.60.40.680">
    <property type="match status" value="1"/>
</dbReference>
<accession>A0A099KG50</accession>
<evidence type="ECO:0000313" key="2">
    <source>
        <dbReference type="EMBL" id="KGJ88982.1"/>
    </source>
</evidence>
<sequence>MKKFIAMLTLLIGFNANAGLLTIDLSADEVSVGESVLVTINAQDFDATDYFSFDFNFNSAVMSYDDSSLTSELTLADNDPMFNGLSAMVENYGVFFEFATDASWAEGNFVLASFNLIADSEGFTDFSITDFFNPSTFDDYTIAFSGASSVNVNPAVAVSEPSAAFMMMLAGFALVSSRRKTK</sequence>
<reference evidence="2 3" key="1">
    <citation type="submission" date="2014-08" db="EMBL/GenBank/DDBJ databases">
        <title>Genomic and Phenotypic Diversity of Colwellia psychrerythraea strains from Disparate Marine Basins.</title>
        <authorList>
            <person name="Techtmann S.M."/>
            <person name="Stelling S.C."/>
            <person name="Utturkar S.M."/>
            <person name="Alshibli N."/>
            <person name="Harris A."/>
            <person name="Brown S.D."/>
            <person name="Hazen T.C."/>
        </authorList>
    </citation>
    <scope>NUCLEOTIDE SEQUENCE [LARGE SCALE GENOMIC DNA]</scope>
    <source>
        <strain evidence="2 3">GAB14E</strain>
    </source>
</reference>
<dbReference type="RefSeq" id="WP_033083907.1">
    <property type="nucleotide sequence ID" value="NZ_JQEC01000057.1"/>
</dbReference>
<evidence type="ECO:0008006" key="4">
    <source>
        <dbReference type="Google" id="ProtNLM"/>
    </source>
</evidence>
<evidence type="ECO:0000256" key="1">
    <source>
        <dbReference type="SAM" id="SignalP"/>
    </source>
</evidence>
<evidence type="ECO:0000313" key="3">
    <source>
        <dbReference type="Proteomes" id="UP000029868"/>
    </source>
</evidence>
<gene>
    <name evidence="2" type="ORF">GAB14E_3978</name>
</gene>
<comment type="caution">
    <text evidence="2">The sequence shown here is derived from an EMBL/GenBank/DDBJ whole genome shotgun (WGS) entry which is preliminary data.</text>
</comment>
<name>A0A099KG50_COLPS</name>
<dbReference type="SUPFAM" id="SSF49384">
    <property type="entry name" value="Carbohydrate-binding domain"/>
    <property type="match status" value="1"/>
</dbReference>
<dbReference type="OrthoDB" id="5765992at2"/>
<feature type="signal peptide" evidence="1">
    <location>
        <begin position="1"/>
        <end position="18"/>
    </location>
</feature>
<dbReference type="GO" id="GO:0030246">
    <property type="term" value="F:carbohydrate binding"/>
    <property type="evidence" value="ECO:0007669"/>
    <property type="project" value="InterPro"/>
</dbReference>
<organism evidence="2 3">
    <name type="scientific">Colwellia psychrerythraea</name>
    <name type="common">Vibrio psychroerythus</name>
    <dbReference type="NCBI Taxonomy" id="28229"/>
    <lineage>
        <taxon>Bacteria</taxon>
        <taxon>Pseudomonadati</taxon>
        <taxon>Pseudomonadota</taxon>
        <taxon>Gammaproteobacteria</taxon>
        <taxon>Alteromonadales</taxon>
        <taxon>Colwelliaceae</taxon>
        <taxon>Colwellia</taxon>
    </lineage>
</organism>
<dbReference type="PATRIC" id="fig|28229.3.peg.3945"/>
<dbReference type="AlphaFoldDB" id="A0A099KG50"/>
<keyword evidence="1" id="KW-0732">Signal</keyword>
<protein>
    <recommendedName>
        <fullName evidence="4">PEP motif anchor domain protein</fullName>
    </recommendedName>
</protein>
<dbReference type="Proteomes" id="UP000029868">
    <property type="component" value="Unassembled WGS sequence"/>
</dbReference>